<feature type="transmembrane region" description="Helical" evidence="1">
    <location>
        <begin position="21"/>
        <end position="41"/>
    </location>
</feature>
<keyword evidence="1" id="KW-0472">Membrane</keyword>
<evidence type="ECO:0000256" key="1">
    <source>
        <dbReference type="SAM" id="Phobius"/>
    </source>
</evidence>
<feature type="transmembrane region" description="Helical" evidence="1">
    <location>
        <begin position="53"/>
        <end position="86"/>
    </location>
</feature>
<protein>
    <recommendedName>
        <fullName evidence="4">Acyltransferase 3 domain-containing protein</fullName>
    </recommendedName>
</protein>
<dbReference type="Proteomes" id="UP001597349">
    <property type="component" value="Unassembled WGS sequence"/>
</dbReference>
<gene>
    <name evidence="2" type="ORF">ACFSQT_01970</name>
</gene>
<organism evidence="2 3">
    <name type="scientific">Mesorhizobium calcicola</name>
    <dbReference type="NCBI Taxonomy" id="1300310"/>
    <lineage>
        <taxon>Bacteria</taxon>
        <taxon>Pseudomonadati</taxon>
        <taxon>Pseudomonadota</taxon>
        <taxon>Alphaproteobacteria</taxon>
        <taxon>Hyphomicrobiales</taxon>
        <taxon>Phyllobacteriaceae</taxon>
        <taxon>Mesorhizobium</taxon>
    </lineage>
</organism>
<keyword evidence="1" id="KW-0812">Transmembrane</keyword>
<evidence type="ECO:0000313" key="2">
    <source>
        <dbReference type="EMBL" id="MFD2051967.1"/>
    </source>
</evidence>
<reference evidence="3" key="1">
    <citation type="journal article" date="2019" name="Int. J. Syst. Evol. Microbiol.">
        <title>The Global Catalogue of Microorganisms (GCM) 10K type strain sequencing project: providing services to taxonomists for standard genome sequencing and annotation.</title>
        <authorList>
            <consortium name="The Broad Institute Genomics Platform"/>
            <consortium name="The Broad Institute Genome Sequencing Center for Infectious Disease"/>
            <person name="Wu L."/>
            <person name="Ma J."/>
        </authorList>
    </citation>
    <scope>NUCLEOTIDE SEQUENCE [LARGE SCALE GENOMIC DNA]</scope>
    <source>
        <strain evidence="3">CGMCC 1.16226</strain>
    </source>
</reference>
<keyword evidence="3" id="KW-1185">Reference proteome</keyword>
<dbReference type="RefSeq" id="WP_379016780.1">
    <property type="nucleotide sequence ID" value="NZ_JBHUGY010000003.1"/>
</dbReference>
<evidence type="ECO:0008006" key="4">
    <source>
        <dbReference type="Google" id="ProtNLM"/>
    </source>
</evidence>
<name>A0ABW4W8M7_9HYPH</name>
<keyword evidence="1" id="KW-1133">Transmembrane helix</keyword>
<accession>A0ABW4W8M7</accession>
<sequence length="122" mass="13167">MVGAFTLRPWGGTLWTFRIDAIAVGLAIGATMGTSAWPWLAENLLAIGNMETAFWMTVWAFMLAILPPATHGVATAALALTCGWIVTRATLRNGSVNWPGRGLRRLGDISYALYLIHLPVLA</sequence>
<comment type="caution">
    <text evidence="2">The sequence shown here is derived from an EMBL/GenBank/DDBJ whole genome shotgun (WGS) entry which is preliminary data.</text>
</comment>
<evidence type="ECO:0000313" key="3">
    <source>
        <dbReference type="Proteomes" id="UP001597349"/>
    </source>
</evidence>
<proteinExistence type="predicted"/>
<dbReference type="EMBL" id="JBHUGY010000003">
    <property type="protein sequence ID" value="MFD2051967.1"/>
    <property type="molecule type" value="Genomic_DNA"/>
</dbReference>